<protein>
    <recommendedName>
        <fullName evidence="1">RNase H type-1 domain-containing protein</fullName>
    </recommendedName>
</protein>
<gene>
    <name evidence="2" type="ORF">RJ639_014098</name>
</gene>
<organism evidence="2 3">
    <name type="scientific">Escallonia herrerae</name>
    <dbReference type="NCBI Taxonomy" id="1293975"/>
    <lineage>
        <taxon>Eukaryota</taxon>
        <taxon>Viridiplantae</taxon>
        <taxon>Streptophyta</taxon>
        <taxon>Embryophyta</taxon>
        <taxon>Tracheophyta</taxon>
        <taxon>Spermatophyta</taxon>
        <taxon>Magnoliopsida</taxon>
        <taxon>eudicotyledons</taxon>
        <taxon>Gunneridae</taxon>
        <taxon>Pentapetalae</taxon>
        <taxon>asterids</taxon>
        <taxon>campanulids</taxon>
        <taxon>Escalloniales</taxon>
        <taxon>Escalloniaceae</taxon>
        <taxon>Escallonia</taxon>
    </lineage>
</organism>
<dbReference type="GO" id="GO:0003676">
    <property type="term" value="F:nucleic acid binding"/>
    <property type="evidence" value="ECO:0007669"/>
    <property type="project" value="InterPro"/>
</dbReference>
<dbReference type="SUPFAM" id="SSF53098">
    <property type="entry name" value="Ribonuclease H-like"/>
    <property type="match status" value="1"/>
</dbReference>
<accession>A0AA88VLH8</accession>
<dbReference type="Gene3D" id="3.30.420.10">
    <property type="entry name" value="Ribonuclease H-like superfamily/Ribonuclease H"/>
    <property type="match status" value="1"/>
</dbReference>
<feature type="domain" description="RNase H type-1" evidence="1">
    <location>
        <begin position="200"/>
        <end position="293"/>
    </location>
</feature>
<dbReference type="EMBL" id="JAVXUP010001640">
    <property type="protein sequence ID" value="KAK3009513.1"/>
    <property type="molecule type" value="Genomic_DNA"/>
</dbReference>
<comment type="caution">
    <text evidence="2">The sequence shown here is derived from an EMBL/GenBank/DDBJ whole genome shotgun (WGS) entry which is preliminary data.</text>
</comment>
<proteinExistence type="predicted"/>
<dbReference type="Proteomes" id="UP001188597">
    <property type="component" value="Unassembled WGS sequence"/>
</dbReference>
<dbReference type="PANTHER" id="PTHR48475:SF2">
    <property type="entry name" value="RIBONUCLEASE H"/>
    <property type="match status" value="1"/>
</dbReference>
<dbReference type="CDD" id="cd09279">
    <property type="entry name" value="RNase_HI_like"/>
    <property type="match status" value="1"/>
</dbReference>
<dbReference type="InterPro" id="IPR012337">
    <property type="entry name" value="RNaseH-like_sf"/>
</dbReference>
<evidence type="ECO:0000259" key="1">
    <source>
        <dbReference type="Pfam" id="PF13456"/>
    </source>
</evidence>
<keyword evidence="3" id="KW-1185">Reference proteome</keyword>
<sequence length="419" mass="47969">MKMKFPTEYGVGEVKGDQVMARQCYMVSYRTKNNETLVIEDLRDKTKIKKGKPVEDLLDIELYLGDKEKTVRIGIGLTEDLKLKLINLLRSYSDIFAWTAFDMPGIDPEVITHKLNIDPLKKSIKQKKRKVLQNLEALGRLVNWLTELGEIDIKYKPRVAIKAQALSDFIMECTVQEDPPRLVLSETSNPWLLYVDGSSKIDGGGAGLMLISLEKFMIEYALHFDFRASNNEAEYEALLVGIRLAHSLKVDSLSVHNDSLLVVNQILGEYEARDERMIQYLQVVKIQAAKFSEEDNEANLRENFDLLDDVRVQALKRVIATKQRVARHYNRRVHTKLFRIGDLVLRKLEVSDPKAAVGKLSPNWEGPYRISKVHKPGASHWKHCQGTRLLELGMQKTYDDTISSVLRKKQDTSFFGGYE</sequence>
<reference evidence="2" key="1">
    <citation type="submission" date="2022-12" db="EMBL/GenBank/DDBJ databases">
        <title>Draft genome assemblies for two species of Escallonia (Escalloniales).</title>
        <authorList>
            <person name="Chanderbali A."/>
            <person name="Dervinis C."/>
            <person name="Anghel I."/>
            <person name="Soltis D."/>
            <person name="Soltis P."/>
            <person name="Zapata F."/>
        </authorList>
    </citation>
    <scope>NUCLEOTIDE SEQUENCE</scope>
    <source>
        <strain evidence="2">UCBG64.0493</strain>
        <tissue evidence="2">Leaf</tissue>
    </source>
</reference>
<dbReference type="InterPro" id="IPR036397">
    <property type="entry name" value="RNaseH_sf"/>
</dbReference>
<name>A0AA88VLH8_9ASTE</name>
<dbReference type="PANTHER" id="PTHR48475">
    <property type="entry name" value="RIBONUCLEASE H"/>
    <property type="match status" value="1"/>
</dbReference>
<dbReference type="GO" id="GO:0004523">
    <property type="term" value="F:RNA-DNA hybrid ribonuclease activity"/>
    <property type="evidence" value="ECO:0007669"/>
    <property type="project" value="InterPro"/>
</dbReference>
<dbReference type="AlphaFoldDB" id="A0AA88VLH8"/>
<dbReference type="InterPro" id="IPR002156">
    <property type="entry name" value="RNaseH_domain"/>
</dbReference>
<dbReference type="Pfam" id="PF13456">
    <property type="entry name" value="RVT_3"/>
    <property type="match status" value="1"/>
</dbReference>
<evidence type="ECO:0000313" key="3">
    <source>
        <dbReference type="Proteomes" id="UP001188597"/>
    </source>
</evidence>
<evidence type="ECO:0000313" key="2">
    <source>
        <dbReference type="EMBL" id="KAK3009513.1"/>
    </source>
</evidence>